<accession>A0AAD6SH17</accession>
<sequence length="556" mass="61287">MRLTFLFNPIFRVWTLHIPLLWTLFATGLLIFDRKALVGAFGYIIPLGFQKYILGCLGVIFIHNVLSVFRWQLKGSVFIDLITGFHIGTIATSPEPFFRQRLTFLGGCTPAHPPYTPARILLNRSIARPLVRGESRPILFARACIIWCIGLGVPIFAIYSIVFRPVTTQIYRPSPPGNASIFLTPLGAFDDIGNATYNIQGSIWPGTANHSNLNCETKSSISLYEWTVPGMPGTGTGILLQCTITTWPTHPSRVLIRPRSRAMVGRIQHVNISLLSTWFKWTGAMIGPKNGDLFADWLVRFGPTLDGVPLVAGSHLLGTFTWTQTNIESEGWSLLSPPTTPVYTPNVNGLQSYLGGETTDPSGATLTLVQRMPWATRQFVDTADATVLNGIATFGGFSTFLNGAFALFFGANVLYFAFGRLPLSALGLVHIFQCRRLKRQWNEDFPAIHTEGGLPGSESAGIVVFIREWLVDLEEDPHEHQADQPSDVEAQRALGADDIHETNTVEGPQVPKFKTHAHSTKTLERGYILDEIPLLDVDLGLGDMLNPVLDSQSSTS</sequence>
<feature type="transmembrane region" description="Helical" evidence="1">
    <location>
        <begin position="12"/>
        <end position="32"/>
    </location>
</feature>
<organism evidence="2 3">
    <name type="scientific">Mycena alexandri</name>
    <dbReference type="NCBI Taxonomy" id="1745969"/>
    <lineage>
        <taxon>Eukaryota</taxon>
        <taxon>Fungi</taxon>
        <taxon>Dikarya</taxon>
        <taxon>Basidiomycota</taxon>
        <taxon>Agaricomycotina</taxon>
        <taxon>Agaricomycetes</taxon>
        <taxon>Agaricomycetidae</taxon>
        <taxon>Agaricales</taxon>
        <taxon>Marasmiineae</taxon>
        <taxon>Mycenaceae</taxon>
        <taxon>Mycena</taxon>
    </lineage>
</organism>
<feature type="transmembrane region" description="Helical" evidence="1">
    <location>
        <begin position="139"/>
        <end position="162"/>
    </location>
</feature>
<keyword evidence="1" id="KW-1133">Transmembrane helix</keyword>
<dbReference type="AlphaFoldDB" id="A0AAD6SH17"/>
<proteinExistence type="predicted"/>
<keyword evidence="3" id="KW-1185">Reference proteome</keyword>
<comment type="caution">
    <text evidence="2">The sequence shown here is derived from an EMBL/GenBank/DDBJ whole genome shotgun (WGS) entry which is preliminary data.</text>
</comment>
<feature type="transmembrane region" description="Helical" evidence="1">
    <location>
        <begin position="387"/>
        <end position="408"/>
    </location>
</feature>
<name>A0AAD6SH17_9AGAR</name>
<gene>
    <name evidence="2" type="ORF">C8F04DRAFT_1189476</name>
</gene>
<evidence type="ECO:0000256" key="1">
    <source>
        <dbReference type="SAM" id="Phobius"/>
    </source>
</evidence>
<dbReference type="EMBL" id="JARJCM010000123">
    <property type="protein sequence ID" value="KAJ7027508.1"/>
    <property type="molecule type" value="Genomic_DNA"/>
</dbReference>
<protein>
    <submittedName>
        <fullName evidence="2">Uncharacterized protein</fullName>
    </submittedName>
</protein>
<evidence type="ECO:0000313" key="3">
    <source>
        <dbReference type="Proteomes" id="UP001218188"/>
    </source>
</evidence>
<reference evidence="2" key="1">
    <citation type="submission" date="2023-03" db="EMBL/GenBank/DDBJ databases">
        <title>Massive genome expansion in bonnet fungi (Mycena s.s.) driven by repeated elements and novel gene families across ecological guilds.</title>
        <authorList>
            <consortium name="Lawrence Berkeley National Laboratory"/>
            <person name="Harder C.B."/>
            <person name="Miyauchi S."/>
            <person name="Viragh M."/>
            <person name="Kuo A."/>
            <person name="Thoen E."/>
            <person name="Andreopoulos B."/>
            <person name="Lu D."/>
            <person name="Skrede I."/>
            <person name="Drula E."/>
            <person name="Henrissat B."/>
            <person name="Morin E."/>
            <person name="Kohler A."/>
            <person name="Barry K."/>
            <person name="LaButti K."/>
            <person name="Morin E."/>
            <person name="Salamov A."/>
            <person name="Lipzen A."/>
            <person name="Mereny Z."/>
            <person name="Hegedus B."/>
            <person name="Baldrian P."/>
            <person name="Stursova M."/>
            <person name="Weitz H."/>
            <person name="Taylor A."/>
            <person name="Grigoriev I.V."/>
            <person name="Nagy L.G."/>
            <person name="Martin F."/>
            <person name="Kauserud H."/>
        </authorList>
    </citation>
    <scope>NUCLEOTIDE SEQUENCE</scope>
    <source>
        <strain evidence="2">CBHHK200</strain>
    </source>
</reference>
<evidence type="ECO:0000313" key="2">
    <source>
        <dbReference type="EMBL" id="KAJ7027508.1"/>
    </source>
</evidence>
<keyword evidence="1" id="KW-0812">Transmembrane</keyword>
<feature type="transmembrane region" description="Helical" evidence="1">
    <location>
        <begin position="414"/>
        <end position="432"/>
    </location>
</feature>
<dbReference type="Proteomes" id="UP001218188">
    <property type="component" value="Unassembled WGS sequence"/>
</dbReference>
<keyword evidence="1" id="KW-0472">Membrane</keyword>